<evidence type="ECO:0000313" key="13">
    <source>
        <dbReference type="Proteomes" id="UP000033140"/>
    </source>
</evidence>
<keyword evidence="6" id="KW-0949">S-adenosyl-L-methionine</keyword>
<dbReference type="GO" id="GO:0005694">
    <property type="term" value="C:chromosome"/>
    <property type="evidence" value="ECO:0007669"/>
    <property type="project" value="UniProtKB-SubCell"/>
</dbReference>
<dbReference type="InterPro" id="IPR001214">
    <property type="entry name" value="SET_dom"/>
</dbReference>
<feature type="region of interest" description="Disordered" evidence="8">
    <location>
        <begin position="12"/>
        <end position="83"/>
    </location>
</feature>
<keyword evidence="5" id="KW-0808">Transferase</keyword>
<dbReference type="Proteomes" id="UP000033140">
    <property type="component" value="Unassembled WGS sequence"/>
</dbReference>
<feature type="compositionally biased region" description="Low complexity" evidence="8">
    <location>
        <begin position="50"/>
        <end position="64"/>
    </location>
</feature>
<evidence type="ECO:0000259" key="9">
    <source>
        <dbReference type="PROSITE" id="PS50280"/>
    </source>
</evidence>
<evidence type="ECO:0000256" key="1">
    <source>
        <dbReference type="ARBA" id="ARBA00004123"/>
    </source>
</evidence>
<name>A0A0E9NKA9_SAICN</name>
<dbReference type="SMART" id="SM00570">
    <property type="entry name" value="AWS"/>
    <property type="match status" value="1"/>
</dbReference>
<dbReference type="PROSITE" id="PS51215">
    <property type="entry name" value="AWS"/>
    <property type="match status" value="1"/>
</dbReference>
<dbReference type="GO" id="GO:0042054">
    <property type="term" value="F:histone methyltransferase activity"/>
    <property type="evidence" value="ECO:0007669"/>
    <property type="project" value="InterPro"/>
</dbReference>
<feature type="region of interest" description="Disordered" evidence="8">
    <location>
        <begin position="137"/>
        <end position="219"/>
    </location>
</feature>
<feature type="domain" description="AWS" evidence="11">
    <location>
        <begin position="291"/>
        <end position="337"/>
    </location>
</feature>
<dbReference type="Pfam" id="PF17907">
    <property type="entry name" value="AWS"/>
    <property type="match status" value="1"/>
</dbReference>
<evidence type="ECO:0000256" key="2">
    <source>
        <dbReference type="ARBA" id="ARBA00004286"/>
    </source>
</evidence>
<evidence type="ECO:0000256" key="3">
    <source>
        <dbReference type="ARBA" id="ARBA00022454"/>
    </source>
</evidence>
<reference evidence="12 13" key="2">
    <citation type="journal article" date="2014" name="J. Gen. Appl. Microbiol.">
        <title>The early diverging ascomycetous budding yeast Saitoella complicata has three histone deacetylases belonging to the Clr6, Hos2, and Rpd3 lineages.</title>
        <authorList>
            <person name="Nishida H."/>
            <person name="Matsumoto T."/>
            <person name="Kondo S."/>
            <person name="Hamamoto M."/>
            <person name="Yoshikawa H."/>
        </authorList>
    </citation>
    <scope>NUCLEOTIDE SEQUENCE [LARGE SCALE GENOMIC DNA]</scope>
    <source>
        <strain evidence="12 13">NRRL Y-17804</strain>
    </source>
</reference>
<sequence length="604" mass="66420">MVRVVTPSSLPLGLLAKKRLHEEESPAPLRRRTRSSFGTGLNVGLPTPPLSATETSTSSSPPASRSRRERSPRRDSGVLAVALPKSLRSTAKVRGRTLRTVAKEILYNENEAQKRQEAVARRTSLLSAMVVEKKSIYAESSSEEEGEDSDESGSESEDESGSESESQGNHEGVNTKPRKVYRTEGLYVGLPTPASSISSPPPPTRRASTRTRTATFKSKSLCKPNPREPFWPLPMLAGAHLVDPSTFRPFQLPHNLHAPSIPRPRAPKNYRKILKNIYVDVPRSALLVPPSDRPSCSCEPGSGCGDNCWNRALFWECDDSTCASGPGCGNRAFQEMDAREKEKKRNRNVEVVKTKDRGCGICALRDFDAGSLIVEYRGEVISTEECQRRTMERMKAAKAKAKEATKGKGKVTGGGEDHYFLALHKSTMIDAHTRANEGRFANHSCSPNAKVEKWYVRGEPRVGIFACEKGVGVGEEITYDYCFEWFEGAVEQECRCGAVGCRGFIGKKGRVEDSDSESESESESEEEADVVIKGLRLSKRKSIGSVAYGPATKKLKTNSKGLLGKAMSKVVSAAKRVFAPAVAPRSAAEVKRRPYRGDRRLRRR</sequence>
<dbReference type="GO" id="GO:0005634">
    <property type="term" value="C:nucleus"/>
    <property type="evidence" value="ECO:0007669"/>
    <property type="project" value="UniProtKB-SubCell"/>
</dbReference>
<dbReference type="Gene3D" id="2.170.270.10">
    <property type="entry name" value="SET domain"/>
    <property type="match status" value="1"/>
</dbReference>
<reference evidence="12 13" key="1">
    <citation type="journal article" date="2011" name="J. Gen. Appl. Microbiol.">
        <title>Draft genome sequencing of the enigmatic yeast Saitoella complicata.</title>
        <authorList>
            <person name="Nishida H."/>
            <person name="Hamamoto M."/>
            <person name="Sugiyama J."/>
        </authorList>
    </citation>
    <scope>NUCLEOTIDE SEQUENCE [LARGE SCALE GENOMIC DNA]</scope>
    <source>
        <strain evidence="12 13">NRRL Y-17804</strain>
    </source>
</reference>
<evidence type="ECO:0000256" key="7">
    <source>
        <dbReference type="ARBA" id="ARBA00023242"/>
    </source>
</evidence>
<dbReference type="InterPro" id="IPR046341">
    <property type="entry name" value="SET_dom_sf"/>
</dbReference>
<dbReference type="Pfam" id="PF00856">
    <property type="entry name" value="SET"/>
    <property type="match status" value="1"/>
</dbReference>
<dbReference type="SUPFAM" id="SSF82199">
    <property type="entry name" value="SET domain"/>
    <property type="match status" value="1"/>
</dbReference>
<accession>A0A0E9NKA9</accession>
<keyword evidence="13" id="KW-1185">Reference proteome</keyword>
<dbReference type="SMART" id="SM00317">
    <property type="entry name" value="SET"/>
    <property type="match status" value="1"/>
</dbReference>
<feature type="domain" description="Post-SET" evidence="10">
    <location>
        <begin position="490"/>
        <end position="506"/>
    </location>
</feature>
<protein>
    <recommendedName>
        <fullName evidence="14">Histone-lysine N-methyltransferase</fullName>
    </recommendedName>
</protein>
<comment type="caution">
    <text evidence="12">The sequence shown here is derived from an EMBL/GenBank/DDBJ whole genome shotgun (WGS) entry which is preliminary data.</text>
</comment>
<reference evidence="12 13" key="3">
    <citation type="journal article" date="2015" name="Genome Announc.">
        <title>Draft Genome Sequence of the Archiascomycetous Yeast Saitoella complicata.</title>
        <authorList>
            <person name="Yamauchi K."/>
            <person name="Kondo S."/>
            <person name="Hamamoto M."/>
            <person name="Takahashi Y."/>
            <person name="Ogura Y."/>
            <person name="Hayashi T."/>
            <person name="Nishida H."/>
        </authorList>
    </citation>
    <scope>NUCLEOTIDE SEQUENCE [LARGE SCALE GENOMIC DNA]</scope>
    <source>
        <strain evidence="12 13">NRRL Y-17804</strain>
    </source>
</reference>
<feature type="compositionally biased region" description="Basic and acidic residues" evidence="8">
    <location>
        <begin position="588"/>
        <end position="598"/>
    </location>
</feature>
<dbReference type="PROSITE" id="PS50280">
    <property type="entry name" value="SET"/>
    <property type="match status" value="1"/>
</dbReference>
<dbReference type="EMBL" id="BACD03000031">
    <property type="protein sequence ID" value="GAO50243.1"/>
    <property type="molecule type" value="Genomic_DNA"/>
</dbReference>
<comment type="subcellular location">
    <subcellularLocation>
        <location evidence="2">Chromosome</location>
    </subcellularLocation>
    <subcellularLocation>
        <location evidence="1">Nucleus</location>
    </subcellularLocation>
</comment>
<evidence type="ECO:0000313" key="12">
    <source>
        <dbReference type="EMBL" id="GAO50243.1"/>
    </source>
</evidence>
<dbReference type="SMART" id="SM00508">
    <property type="entry name" value="PostSET"/>
    <property type="match status" value="1"/>
</dbReference>
<dbReference type="InterPro" id="IPR050777">
    <property type="entry name" value="SET2_Histone-Lys_MeTrsfase"/>
</dbReference>
<organism evidence="12 13">
    <name type="scientific">Saitoella complicata (strain BCRC 22490 / CBS 7301 / JCM 7358 / NBRC 10748 / NRRL Y-17804)</name>
    <dbReference type="NCBI Taxonomy" id="698492"/>
    <lineage>
        <taxon>Eukaryota</taxon>
        <taxon>Fungi</taxon>
        <taxon>Dikarya</taxon>
        <taxon>Ascomycota</taxon>
        <taxon>Taphrinomycotina</taxon>
        <taxon>Taphrinomycotina incertae sedis</taxon>
        <taxon>Saitoella</taxon>
    </lineage>
</organism>
<proteinExistence type="predicted"/>
<dbReference type="PANTHER" id="PTHR22884">
    <property type="entry name" value="SET DOMAIN PROTEINS"/>
    <property type="match status" value="1"/>
</dbReference>
<dbReference type="STRING" id="698492.A0A0E9NKA9"/>
<dbReference type="GO" id="GO:0032259">
    <property type="term" value="P:methylation"/>
    <property type="evidence" value="ECO:0007669"/>
    <property type="project" value="UniProtKB-KW"/>
</dbReference>
<evidence type="ECO:0000256" key="8">
    <source>
        <dbReference type="SAM" id="MobiDB-lite"/>
    </source>
</evidence>
<dbReference type="InterPro" id="IPR003616">
    <property type="entry name" value="Post-SET_dom"/>
</dbReference>
<feature type="compositionally biased region" description="Acidic residues" evidence="8">
    <location>
        <begin position="141"/>
        <end position="162"/>
    </location>
</feature>
<keyword evidence="7" id="KW-0539">Nucleus</keyword>
<keyword evidence="4" id="KW-0489">Methyltransferase</keyword>
<evidence type="ECO:0000256" key="5">
    <source>
        <dbReference type="ARBA" id="ARBA00022679"/>
    </source>
</evidence>
<evidence type="ECO:0008006" key="14">
    <source>
        <dbReference type="Google" id="ProtNLM"/>
    </source>
</evidence>
<feature type="region of interest" description="Disordered" evidence="8">
    <location>
        <begin position="585"/>
        <end position="604"/>
    </location>
</feature>
<keyword evidence="3" id="KW-0158">Chromosome</keyword>
<dbReference type="InterPro" id="IPR006560">
    <property type="entry name" value="AWS_dom"/>
</dbReference>
<evidence type="ECO:0000259" key="11">
    <source>
        <dbReference type="PROSITE" id="PS51215"/>
    </source>
</evidence>
<dbReference type="AlphaFoldDB" id="A0A0E9NKA9"/>
<evidence type="ECO:0000259" key="10">
    <source>
        <dbReference type="PROSITE" id="PS50868"/>
    </source>
</evidence>
<dbReference type="PROSITE" id="PS50868">
    <property type="entry name" value="POST_SET"/>
    <property type="match status" value="1"/>
</dbReference>
<evidence type="ECO:0000256" key="4">
    <source>
        <dbReference type="ARBA" id="ARBA00022603"/>
    </source>
</evidence>
<evidence type="ECO:0000256" key="6">
    <source>
        <dbReference type="ARBA" id="ARBA00022691"/>
    </source>
</evidence>
<feature type="domain" description="SET" evidence="9">
    <location>
        <begin position="347"/>
        <end position="482"/>
    </location>
</feature>
<gene>
    <name evidence="12" type="ORF">G7K_4375-t1</name>
</gene>